<protein>
    <submittedName>
        <fullName evidence="2">Uncharacterized protein</fullName>
    </submittedName>
</protein>
<dbReference type="HOGENOM" id="CLU_1865213_0_0_1"/>
<dbReference type="AlphaFoldDB" id="X0BZJ9"/>
<gene>
    <name evidence="2" type="ORF">FOQG_08943</name>
</gene>
<feature type="chain" id="PRO_5004937283" evidence="1">
    <location>
        <begin position="18"/>
        <end position="137"/>
    </location>
</feature>
<evidence type="ECO:0000313" key="3">
    <source>
        <dbReference type="Proteomes" id="UP000030663"/>
    </source>
</evidence>
<feature type="signal peptide" evidence="1">
    <location>
        <begin position="1"/>
        <end position="17"/>
    </location>
</feature>
<dbReference type="Proteomes" id="UP000030663">
    <property type="component" value="Unassembled WGS sequence"/>
</dbReference>
<evidence type="ECO:0000313" key="2">
    <source>
        <dbReference type="EMBL" id="EXK87605.1"/>
    </source>
</evidence>
<sequence length="137" mass="15666">MVRLGLTALLFAGLSAAVQDTEQGTAVTHVPGAYIFEFEENHDTAKFYRTADDKYTTRVKFDYDLFKGVSIQFDDVSTAEDMAARVQIHTTKSTYGSIMWIHIHSIPFHVGFSISISTPRNPFHMFHMWKLWKGMEI</sequence>
<keyword evidence="1" id="KW-0732">Signal</keyword>
<keyword evidence="3" id="KW-1185">Reference proteome</keyword>
<name>X0BZJ9_FUSOX</name>
<accession>X0BZJ9</accession>
<proteinExistence type="predicted"/>
<evidence type="ECO:0000256" key="1">
    <source>
        <dbReference type="SAM" id="SignalP"/>
    </source>
</evidence>
<dbReference type="EMBL" id="JH658382">
    <property type="protein sequence ID" value="EXK87605.1"/>
    <property type="molecule type" value="Genomic_DNA"/>
</dbReference>
<organism evidence="2 3">
    <name type="scientific">Fusarium oxysporum f. sp. raphani 54005</name>
    <dbReference type="NCBI Taxonomy" id="1089458"/>
    <lineage>
        <taxon>Eukaryota</taxon>
        <taxon>Fungi</taxon>
        <taxon>Dikarya</taxon>
        <taxon>Ascomycota</taxon>
        <taxon>Pezizomycotina</taxon>
        <taxon>Sordariomycetes</taxon>
        <taxon>Hypocreomycetidae</taxon>
        <taxon>Hypocreales</taxon>
        <taxon>Nectriaceae</taxon>
        <taxon>Fusarium</taxon>
        <taxon>Fusarium oxysporum species complex</taxon>
    </lineage>
</organism>
<reference evidence="2 3" key="1">
    <citation type="submission" date="2011-11" db="EMBL/GenBank/DDBJ databases">
        <title>The Genome Sequence of Fusarium oxysporum PHW815.</title>
        <authorList>
            <consortium name="The Broad Institute Genome Sequencing Platform"/>
            <person name="Ma L.-J."/>
            <person name="Gale L.R."/>
            <person name="Schwartz D.C."/>
            <person name="Zhou S."/>
            <person name="Corby-Kistler H."/>
            <person name="Young S.K."/>
            <person name="Zeng Q."/>
            <person name="Gargeya S."/>
            <person name="Fitzgerald M."/>
            <person name="Haas B."/>
            <person name="Abouelleil A."/>
            <person name="Alvarado L."/>
            <person name="Arachchi H.M."/>
            <person name="Berlin A."/>
            <person name="Brown A."/>
            <person name="Chapman S.B."/>
            <person name="Chen Z."/>
            <person name="Dunbar C."/>
            <person name="Freedman E."/>
            <person name="Gearin G."/>
            <person name="Goldberg J."/>
            <person name="Griggs A."/>
            <person name="Gujja S."/>
            <person name="Heiman D."/>
            <person name="Howarth C."/>
            <person name="Larson L."/>
            <person name="Lui A."/>
            <person name="MacDonald P.J.P."/>
            <person name="Montmayeur A."/>
            <person name="Murphy C."/>
            <person name="Neiman D."/>
            <person name="Pearson M."/>
            <person name="Priest M."/>
            <person name="Roberts A."/>
            <person name="Saif S."/>
            <person name="Shea T."/>
            <person name="Shenoy N."/>
            <person name="Sisk P."/>
            <person name="Stolte C."/>
            <person name="Sykes S."/>
            <person name="Wortman J."/>
            <person name="Nusbaum C."/>
            <person name="Birren B."/>
        </authorList>
    </citation>
    <scope>NUCLEOTIDE SEQUENCE [LARGE SCALE GENOMIC DNA]</scope>
    <source>
        <strain evidence="2 3">54005</strain>
    </source>
</reference>